<evidence type="ECO:0000259" key="3">
    <source>
        <dbReference type="Pfam" id="PF13579"/>
    </source>
</evidence>
<dbReference type="AlphaFoldDB" id="A0A7G7CQU3"/>
<dbReference type="Proteomes" id="UP000515743">
    <property type="component" value="Chromosome"/>
</dbReference>
<dbReference type="InterPro" id="IPR028098">
    <property type="entry name" value="Glyco_trans_4-like_N"/>
</dbReference>
<dbReference type="RefSeq" id="WP_185176333.1">
    <property type="nucleotide sequence ID" value="NZ_CP059404.1"/>
</dbReference>
<dbReference type="Pfam" id="PF13692">
    <property type="entry name" value="Glyco_trans_1_4"/>
    <property type="match status" value="1"/>
</dbReference>
<sequence length="477" mass="53475">MISREPFLTVEKASERLSQSSFRVGLVLRKLVESKPWRKVSSGAEERMLNTDARLLCRPFPSAGKRKPLSTGAPHVLMLLTNSYPYSQSGYAERSHKILEAMEAGGLSVLPVTRFQYPYVVGKIPSSYADRWGTVTYIRLTSWFLPPKKAAEDMKMVRFLVHRARESKADVIHTTTGDRNAWIAAQAAAILGIPWTYEVRGEPHNTWLSKFPVNQQHLMRESRYYKAAAEYELSAMRAADSVFVLSQVSKEEIEAQGIPREKIVVVPNSVTKSEVEIGLDRLRTADPRPFQAKESVVVGTVSSLVDYEGLEVLLQAIPYLPPRVSCLIVGDGRILPDLKKLVRELGIQDRVQFPGRVPVEEAEHWYKKLDVFVIPRRDTEVCRNVTPLKGLRALAYGIPVVATDLPALREVTGNLGQYCTPDDAVALAQGIKQVLNLDGQELSMLRRASIEWASSRTWESAAEAFNKRFKQVSNSVV</sequence>
<protein>
    <submittedName>
        <fullName evidence="4">Glycosyltransferase</fullName>
    </submittedName>
</protein>
<dbReference type="Pfam" id="PF13579">
    <property type="entry name" value="Glyco_trans_4_4"/>
    <property type="match status" value="1"/>
</dbReference>
<dbReference type="GO" id="GO:0016757">
    <property type="term" value="F:glycosyltransferase activity"/>
    <property type="evidence" value="ECO:0007669"/>
    <property type="project" value="UniProtKB-KW"/>
</dbReference>
<proteinExistence type="predicted"/>
<dbReference type="Gene3D" id="3.40.50.2000">
    <property type="entry name" value="Glycogen Phosphorylase B"/>
    <property type="match status" value="2"/>
</dbReference>
<dbReference type="PANTHER" id="PTHR45947:SF3">
    <property type="entry name" value="SULFOQUINOVOSYL TRANSFERASE SQD2"/>
    <property type="match status" value="1"/>
</dbReference>
<dbReference type="GO" id="GO:1901137">
    <property type="term" value="P:carbohydrate derivative biosynthetic process"/>
    <property type="evidence" value="ECO:0007669"/>
    <property type="project" value="UniProtKB-ARBA"/>
</dbReference>
<keyword evidence="1" id="KW-0328">Glycosyltransferase</keyword>
<reference evidence="4 5" key="1">
    <citation type="submission" date="2020-07" db="EMBL/GenBank/DDBJ databases">
        <title>Complete genome and description of Corynebacterium incognita strain Marseille-Q3630 sp. nov.</title>
        <authorList>
            <person name="Boxberger M."/>
        </authorList>
    </citation>
    <scope>NUCLEOTIDE SEQUENCE [LARGE SCALE GENOMIC DNA]</scope>
    <source>
        <strain evidence="4 5">Marseille-Q3630</strain>
    </source>
</reference>
<accession>A0A7G7CQU3</accession>
<keyword evidence="5" id="KW-1185">Reference proteome</keyword>
<dbReference type="PANTHER" id="PTHR45947">
    <property type="entry name" value="SULFOQUINOVOSYL TRANSFERASE SQD2"/>
    <property type="match status" value="1"/>
</dbReference>
<organism evidence="4 5">
    <name type="scientific">Corynebacterium incognita</name>
    <dbReference type="NCBI Taxonomy" id="2754725"/>
    <lineage>
        <taxon>Bacteria</taxon>
        <taxon>Bacillati</taxon>
        <taxon>Actinomycetota</taxon>
        <taxon>Actinomycetes</taxon>
        <taxon>Mycobacteriales</taxon>
        <taxon>Corynebacteriaceae</taxon>
        <taxon>Corynebacterium</taxon>
    </lineage>
</organism>
<evidence type="ECO:0000256" key="1">
    <source>
        <dbReference type="ARBA" id="ARBA00022676"/>
    </source>
</evidence>
<evidence type="ECO:0000313" key="5">
    <source>
        <dbReference type="Proteomes" id="UP000515743"/>
    </source>
</evidence>
<dbReference type="EMBL" id="CP059404">
    <property type="protein sequence ID" value="QNE89959.1"/>
    <property type="molecule type" value="Genomic_DNA"/>
</dbReference>
<keyword evidence="2 4" id="KW-0808">Transferase</keyword>
<dbReference type="InterPro" id="IPR050194">
    <property type="entry name" value="Glycosyltransferase_grp1"/>
</dbReference>
<name>A0A7G7CQU3_9CORY</name>
<dbReference type="SUPFAM" id="SSF53756">
    <property type="entry name" value="UDP-Glycosyltransferase/glycogen phosphorylase"/>
    <property type="match status" value="1"/>
</dbReference>
<dbReference type="KEGG" id="cik:H0194_02695"/>
<evidence type="ECO:0000313" key="4">
    <source>
        <dbReference type="EMBL" id="QNE89959.1"/>
    </source>
</evidence>
<evidence type="ECO:0000256" key="2">
    <source>
        <dbReference type="ARBA" id="ARBA00022679"/>
    </source>
</evidence>
<gene>
    <name evidence="4" type="ORF">H0194_02695</name>
</gene>
<feature type="domain" description="Glycosyltransferase subfamily 4-like N-terminal" evidence="3">
    <location>
        <begin position="90"/>
        <end position="268"/>
    </location>
</feature>
<dbReference type="GO" id="GO:1903509">
    <property type="term" value="P:liposaccharide metabolic process"/>
    <property type="evidence" value="ECO:0007669"/>
    <property type="project" value="UniProtKB-ARBA"/>
</dbReference>
<dbReference type="CDD" id="cd03801">
    <property type="entry name" value="GT4_PimA-like"/>
    <property type="match status" value="1"/>
</dbReference>